<dbReference type="Proteomes" id="UP000008207">
    <property type="component" value="Plasmid pMNOD02"/>
</dbReference>
<dbReference type="KEGG" id="mno:Mnod_8228"/>
<dbReference type="HOGENOM" id="CLU_2356519_0_0_5"/>
<dbReference type="EMBL" id="CP001351">
    <property type="protein sequence ID" value="ACL63200.1"/>
    <property type="molecule type" value="Genomic_DNA"/>
</dbReference>
<proteinExistence type="predicted"/>
<name>B8IXF9_METNO</name>
<evidence type="ECO:0000313" key="2">
    <source>
        <dbReference type="Proteomes" id="UP000008207"/>
    </source>
</evidence>
<keyword evidence="2" id="KW-1185">Reference proteome</keyword>
<accession>B8IXF9</accession>
<evidence type="ECO:0000313" key="1">
    <source>
        <dbReference type="EMBL" id="ACL63200.1"/>
    </source>
</evidence>
<sequence>MLVQGSAFERQLDFGDIAVSTAKAVMQEASETAQVGVLDGRSVLYVAKADSIRRSYANGAGLTRAGAFPATTGAHIQRALNWVNELVLCNMQTAPA</sequence>
<organism evidence="1 2">
    <name type="scientific">Methylobacterium nodulans (strain LMG 21967 / CNCM I-2342 / ORS 2060)</name>
    <dbReference type="NCBI Taxonomy" id="460265"/>
    <lineage>
        <taxon>Bacteria</taxon>
        <taxon>Pseudomonadati</taxon>
        <taxon>Pseudomonadota</taxon>
        <taxon>Alphaproteobacteria</taxon>
        <taxon>Hyphomicrobiales</taxon>
        <taxon>Methylobacteriaceae</taxon>
        <taxon>Methylobacterium</taxon>
    </lineage>
</organism>
<gene>
    <name evidence="1" type="ordered locus">Mnod_8228</name>
</gene>
<dbReference type="OrthoDB" id="9807558at2"/>
<reference evidence="2" key="1">
    <citation type="submission" date="2009-01" db="EMBL/GenBank/DDBJ databases">
        <title>Complete sequence of plasmid 2 of Methylobacterium nodulans ORS 2060.</title>
        <authorList>
            <consortium name="US DOE Joint Genome Institute"/>
            <person name="Lucas S."/>
            <person name="Copeland A."/>
            <person name="Lapidus A."/>
            <person name="Glavina del Rio T."/>
            <person name="Dalin E."/>
            <person name="Tice H."/>
            <person name="Bruce D."/>
            <person name="Goodwin L."/>
            <person name="Pitluck S."/>
            <person name="Sims D."/>
            <person name="Brettin T."/>
            <person name="Detter J.C."/>
            <person name="Han C."/>
            <person name="Larimer F."/>
            <person name="Land M."/>
            <person name="Hauser L."/>
            <person name="Kyrpides N."/>
            <person name="Ivanova N."/>
            <person name="Marx C.J."/>
            <person name="Richardson P."/>
        </authorList>
    </citation>
    <scope>NUCLEOTIDE SEQUENCE [LARGE SCALE GENOMIC DNA]</scope>
    <source>
        <strain evidence="2">LMG 21967 / CNCM I-2342 / ORS 2060</strain>
        <plasmid evidence="2">Plasmid pMNOD02</plasmid>
    </source>
</reference>
<dbReference type="SUPFAM" id="SSF55781">
    <property type="entry name" value="GAF domain-like"/>
    <property type="match status" value="1"/>
</dbReference>
<dbReference type="AlphaFoldDB" id="B8IXF9"/>
<geneLocation type="plasmid" evidence="1 2">
    <name>pMNOD02</name>
</geneLocation>
<keyword evidence="1" id="KW-0614">Plasmid</keyword>
<protein>
    <submittedName>
        <fullName evidence="1">Uncharacterized protein</fullName>
    </submittedName>
</protein>
<dbReference type="RefSeq" id="WP_012631398.1">
    <property type="nucleotide sequence ID" value="NC_011887.1"/>
</dbReference>